<reference evidence="2 3" key="1">
    <citation type="submission" date="2022-08" db="EMBL/GenBank/DDBJ databases">
        <title>Polyphasic taxonomy analysis of Qipengyuania sp.RS5-5.</title>
        <authorList>
            <person name="Xamxidin M."/>
            <person name="Wu M."/>
        </authorList>
    </citation>
    <scope>NUCLEOTIDE SEQUENCE [LARGE SCALE GENOMIC DNA]</scope>
    <source>
        <strain evidence="2 3">RS5-5</strain>
    </source>
</reference>
<evidence type="ECO:0000313" key="3">
    <source>
        <dbReference type="Proteomes" id="UP001206067"/>
    </source>
</evidence>
<evidence type="ECO:0000313" key="2">
    <source>
        <dbReference type="EMBL" id="MCR2833733.1"/>
    </source>
</evidence>
<gene>
    <name evidence="2" type="ORF">NSO95_07220</name>
</gene>
<dbReference type="RefSeq" id="WP_257595510.1">
    <property type="nucleotide sequence ID" value="NZ_JANKHH010000004.1"/>
</dbReference>
<protein>
    <submittedName>
        <fullName evidence="2">Uncharacterized protein</fullName>
    </submittedName>
</protein>
<dbReference type="EMBL" id="JANKHH010000004">
    <property type="protein sequence ID" value="MCR2833733.1"/>
    <property type="molecule type" value="Genomic_DNA"/>
</dbReference>
<name>A0ABT1XPZ0_9SPHN</name>
<keyword evidence="1" id="KW-0732">Signal</keyword>
<comment type="caution">
    <text evidence="2">The sequence shown here is derived from an EMBL/GenBank/DDBJ whole genome shotgun (WGS) entry which is preliminary data.</text>
</comment>
<feature type="chain" id="PRO_5045446388" evidence="1">
    <location>
        <begin position="24"/>
        <end position="216"/>
    </location>
</feature>
<accession>A0ABT1XPZ0</accession>
<organism evidence="2 3">
    <name type="scientific">Parerythrobacter lacustris</name>
    <dbReference type="NCBI Taxonomy" id="2969984"/>
    <lineage>
        <taxon>Bacteria</taxon>
        <taxon>Pseudomonadati</taxon>
        <taxon>Pseudomonadota</taxon>
        <taxon>Alphaproteobacteria</taxon>
        <taxon>Sphingomonadales</taxon>
        <taxon>Erythrobacteraceae</taxon>
        <taxon>Parerythrobacter</taxon>
    </lineage>
</organism>
<evidence type="ECO:0000256" key="1">
    <source>
        <dbReference type="SAM" id="SignalP"/>
    </source>
</evidence>
<proteinExistence type="predicted"/>
<feature type="signal peptide" evidence="1">
    <location>
        <begin position="1"/>
        <end position="23"/>
    </location>
</feature>
<sequence length="216" mass="24097">MSAVRIGITGCTAALLALSYAVAAQPLEYDYEDVVISTAKIDKILASPAGWGDPPAYFIEQGRAIHCYIEENPQRAAEILTSARERGLDFTSKEAVAFDESDCLKPFLEVARSPKYADDPFDLYGTEIDFATYHSLAARYIGSCMWEADTPFFSQLMADVENPAGLTPFLREGYYTDDFNPAGESCFPDYDKLVNFNYALRYDVVQQLLVRRGLDD</sequence>
<keyword evidence="3" id="KW-1185">Reference proteome</keyword>
<dbReference type="Proteomes" id="UP001206067">
    <property type="component" value="Unassembled WGS sequence"/>
</dbReference>